<feature type="region of interest" description="Disordered" evidence="2">
    <location>
        <begin position="282"/>
        <end position="307"/>
    </location>
</feature>
<dbReference type="NCBIfam" id="TIGR03661">
    <property type="entry name" value="T1SS_VCA0849"/>
    <property type="match status" value="1"/>
</dbReference>
<dbReference type="GO" id="GO:0005509">
    <property type="term" value="F:calcium ion binding"/>
    <property type="evidence" value="ECO:0007669"/>
    <property type="project" value="InterPro"/>
</dbReference>
<dbReference type="InterPro" id="IPR011049">
    <property type="entry name" value="Serralysin-like_metalloprot_C"/>
</dbReference>
<sequence>MTAPEATITIDTIAGDDVVNGDEATQTITITGSVTGDAGEGDTVTLTVGDETFTGTVDADGNYAIDVPGSVLADNDQVEASVDGSDEAGNPFEATTSRDYDVDTSAEATITIDTIAGDDVINAAEAGDDITITGSVTGDAGEGDTVTLTVGDETFTGTVDADGNYAIDVPGSVLAENGQVDASVTGEDEAGTSYTAENVREYDVDGGAEATISIDTIAGDDVVNGDEANQTVTVTGSVTGDAGEGDTVTLTVGEETFTGTVDADGNYAIDVPGSVLAENSQVDASVDGSDEAGNPSEATTSRDYSVSNVVDAGETASTQEDTALTGNVLDNAETNIGTLEVTGFSVDSVSYQAGETATIAGKGSLTIDANGAYRFEPHQNYSGPVPQVTYSVTNGSDTVSSTLDLTVTPVADTPDVNVTLAKNGTTTHTVGGSNAHDPEGFSVTTSKDGEAGEISIKDSGSTTGFGVAGPASNGADSEIGNGESLTVALDMPAESVSFQLAWLADWEYAEYVVHYTDGSSETVVVSGNSPEGGHDGIGEEITRQAPAGKMIAAIEFTTPAEGEEHHNSGNDYLVHQVSYVAATSYDVEITTAPTDIDGSESITSVVVSVPDGVMLSAGEQNADGTWTLPLESDGDYTVAIDPDTQAVSITGLTMSVPNGVTDPVELTAIATVVDGTDTATGTDSATTEIEPTAGTPDISLTVTPEESGGSSADIIKVNGGSSVAGGFDVQDGQIVKIGDGVRVWLTKGDTAPEIANPGSANAGVIAYYEQGNHGGDSGYADIFVVHSESGYFYTQSDWDHEELRGLDSVHGNRTNENAPNAYGDYIFVVQEEGLEYQVGWSTNNNANTHVNTLDGVWVDYSSESGSGSLINQVSNNIEGVIYGDGSFDGPDINKPNVEEVVEGDSGDQAFQVDISAALADANGSEELSDITLSGIPDGVTLEGAGVSGPDSDGNWQISNPDGGNIDDLQITMTVPADTSAFDIEASVSAISQGGTSSATAVEQYGIVVGSSADDALAGSGNSDLLYASDGNDTLIGGAGDDTLYGGLGADTFAWNLGDQGEADNAAADEVMDFSADEGDKLELSDLLQERDSDSDIGDYLHASDDGEGGTVIHVSTSGGFAEGYDAGAEDQTIHLKGVQYDADLIQDMLSNGQLTIDQ</sequence>
<dbReference type="PROSITE" id="PS00330">
    <property type="entry name" value="HEMOLYSIN_CALCIUM"/>
    <property type="match status" value="2"/>
</dbReference>
<dbReference type="eggNOG" id="COG2304">
    <property type="taxonomic scope" value="Bacteria"/>
</dbReference>
<dbReference type="PRINTS" id="PR00313">
    <property type="entry name" value="CABNDNGRPT"/>
</dbReference>
<feature type="compositionally biased region" description="Polar residues" evidence="2">
    <location>
        <begin position="698"/>
        <end position="710"/>
    </location>
</feature>
<dbReference type="SUPFAM" id="SSF51120">
    <property type="entry name" value="beta-Roll"/>
    <property type="match status" value="1"/>
</dbReference>
<proteinExistence type="predicted"/>
<feature type="region of interest" description="Disordered" evidence="2">
    <location>
        <begin position="445"/>
        <end position="479"/>
    </location>
</feature>
<keyword evidence="4" id="KW-1185">Reference proteome</keyword>
<organism evidence="3 4">
    <name type="scientific">Litchfieldella anticariensis (strain DSM 16096 / CECT 5854 / CIP 108499 / LMG 22089 / FP35)</name>
    <name type="common">Halomonas anticariensis</name>
    <dbReference type="NCBI Taxonomy" id="1121939"/>
    <lineage>
        <taxon>Bacteria</taxon>
        <taxon>Pseudomonadati</taxon>
        <taxon>Pseudomonadota</taxon>
        <taxon>Gammaproteobacteria</taxon>
        <taxon>Oceanospirillales</taxon>
        <taxon>Halomonadaceae</taxon>
        <taxon>Litchfieldella</taxon>
    </lineage>
</organism>
<dbReference type="NCBIfam" id="NF012196">
    <property type="entry name" value="Ig_like_ice"/>
    <property type="match status" value="3"/>
</dbReference>
<name>S2KNI0_LITA3</name>
<dbReference type="InterPro" id="IPR001343">
    <property type="entry name" value="Hemolysn_Ca-bd"/>
</dbReference>
<dbReference type="EMBL" id="ASTJ01000012">
    <property type="protein sequence ID" value="EPC03470.1"/>
    <property type="molecule type" value="Genomic_DNA"/>
</dbReference>
<dbReference type="InterPro" id="IPR049826">
    <property type="entry name" value="Ig-like_ice"/>
</dbReference>
<dbReference type="Pfam" id="PF00353">
    <property type="entry name" value="HemolysinCabind"/>
    <property type="match status" value="1"/>
</dbReference>
<gene>
    <name evidence="3" type="ORF">L861_18195</name>
</gene>
<dbReference type="Gene3D" id="2.60.40.10">
    <property type="entry name" value="Immunoglobulins"/>
    <property type="match status" value="3"/>
</dbReference>
<accession>S2KNI0</accession>
<dbReference type="InterPro" id="IPR018511">
    <property type="entry name" value="Hemolysin-typ_Ca-bd_CS"/>
</dbReference>
<evidence type="ECO:0000256" key="2">
    <source>
        <dbReference type="SAM" id="MobiDB-lite"/>
    </source>
</evidence>
<dbReference type="Gene3D" id="2.60.40.1200">
    <property type="match status" value="1"/>
</dbReference>
<feature type="compositionally biased region" description="Polar residues" evidence="2">
    <location>
        <begin position="296"/>
        <end position="307"/>
    </location>
</feature>
<protein>
    <submittedName>
        <fullName evidence="3">Uncharacterized protein</fullName>
    </submittedName>
</protein>
<evidence type="ECO:0000256" key="1">
    <source>
        <dbReference type="ARBA" id="ARBA00022837"/>
    </source>
</evidence>
<dbReference type="eggNOG" id="COG2911">
    <property type="taxonomic scope" value="Bacteria"/>
</dbReference>
<dbReference type="Gene3D" id="2.150.10.10">
    <property type="entry name" value="Serralysin-like metalloprotease, C-terminal"/>
    <property type="match status" value="1"/>
</dbReference>
<reference evidence="3 4" key="1">
    <citation type="journal article" date="2013" name="Genome Announc.">
        <title>Draft genome sequence of the moderately halophilic gammaproteobacterium Halomonas anticariensis FP35.</title>
        <authorList>
            <person name="Tahrioui A."/>
            <person name="Quesada E."/>
            <person name="Llamas I."/>
        </authorList>
    </citation>
    <scope>NUCLEOTIDE SEQUENCE [LARGE SCALE GENOMIC DNA]</scope>
    <source>
        <strain evidence="4">DSM 16096 / CECT 5854 / LMG 22089 / FP35</strain>
    </source>
</reference>
<keyword evidence="1" id="KW-0106">Calcium</keyword>
<dbReference type="eggNOG" id="COG2931">
    <property type="taxonomic scope" value="Bacteria"/>
</dbReference>
<dbReference type="Proteomes" id="UP000014463">
    <property type="component" value="Unassembled WGS sequence"/>
</dbReference>
<dbReference type="InterPro" id="IPR013783">
    <property type="entry name" value="Ig-like_fold"/>
</dbReference>
<dbReference type="PATRIC" id="fig|1121939.11.peg.1091"/>
<dbReference type="STRING" id="1121939.L861_18195"/>
<dbReference type="InterPro" id="IPR019960">
    <property type="entry name" value="T1SS_VCA0849"/>
</dbReference>
<evidence type="ECO:0000313" key="4">
    <source>
        <dbReference type="Proteomes" id="UP000014463"/>
    </source>
</evidence>
<comment type="caution">
    <text evidence="3">The sequence shown here is derived from an EMBL/GenBank/DDBJ whole genome shotgun (WGS) entry which is preliminary data.</text>
</comment>
<evidence type="ECO:0000313" key="3">
    <source>
        <dbReference type="EMBL" id="EPC03470.1"/>
    </source>
</evidence>
<dbReference type="NCBIfam" id="NF033510">
    <property type="entry name" value="Ca_tandemer"/>
    <property type="match status" value="3"/>
</dbReference>
<dbReference type="RefSeq" id="WP_016415587.1">
    <property type="nucleotide sequence ID" value="NZ_KE332377.1"/>
</dbReference>
<dbReference type="AlphaFoldDB" id="S2KNI0"/>
<feature type="region of interest" description="Disordered" evidence="2">
    <location>
        <begin position="679"/>
        <end position="710"/>
    </location>
</feature>